<protein>
    <submittedName>
        <fullName evidence="4">Thiol-disulfide isomerase or thioredoxin</fullName>
    </submittedName>
</protein>
<dbReference type="PANTHER" id="PTHR42852">
    <property type="entry name" value="THIOL:DISULFIDE INTERCHANGE PROTEIN DSBE"/>
    <property type="match status" value="1"/>
</dbReference>
<gene>
    <name evidence="3" type="ORF">MFU01_76900</name>
    <name evidence="4" type="ORF">SAMN05443572_11123</name>
</gene>
<name>A0A511TG64_MYXFU</name>
<dbReference type="PROSITE" id="PS51257">
    <property type="entry name" value="PROKAR_LIPOPROTEIN"/>
    <property type="match status" value="1"/>
</dbReference>
<reference evidence="3 6" key="2">
    <citation type="submission" date="2019-07" db="EMBL/GenBank/DDBJ databases">
        <title>Whole genome shotgun sequence of Myxococcus fulvus NBRC 100333.</title>
        <authorList>
            <person name="Hosoyama A."/>
            <person name="Uohara A."/>
            <person name="Ohji S."/>
            <person name="Ichikawa N."/>
        </authorList>
    </citation>
    <scope>NUCLEOTIDE SEQUENCE [LARGE SCALE GENOMIC DNA]</scope>
    <source>
        <strain evidence="3 6">NBRC 100333</strain>
    </source>
</reference>
<dbReference type="Proteomes" id="UP000321514">
    <property type="component" value="Unassembled WGS sequence"/>
</dbReference>
<evidence type="ECO:0000313" key="4">
    <source>
        <dbReference type="EMBL" id="SEU35843.1"/>
    </source>
</evidence>
<feature type="signal peptide" evidence="1">
    <location>
        <begin position="1"/>
        <end position="20"/>
    </location>
</feature>
<reference evidence="4 5" key="1">
    <citation type="submission" date="2016-10" db="EMBL/GenBank/DDBJ databases">
        <authorList>
            <person name="Varghese N."/>
            <person name="Submissions S."/>
        </authorList>
    </citation>
    <scope>NUCLEOTIDE SEQUENCE [LARGE SCALE GENOMIC DNA]</scope>
    <source>
        <strain evidence="4 5">DSM 16525</strain>
    </source>
</reference>
<keyword evidence="1" id="KW-0732">Signal</keyword>
<sequence>MRLCLPVVLGALSLAGCARAPSMPPLTQPAPSGVDAKGAEDRNAPLVFQVKRYPGGEPYDLASDKGSVVLLDVWATWCEPCKDALPFYENLQREYANKGLKVYALNIDEDSRAIPAFLKEVKVGLPILLDENAQVAERTLKVRGMPTTYFIDRRGVVRHVHEGFNEEFLTKYQSELEALLAEPAQ</sequence>
<evidence type="ECO:0000256" key="1">
    <source>
        <dbReference type="SAM" id="SignalP"/>
    </source>
</evidence>
<dbReference type="AlphaFoldDB" id="A0A511TG64"/>
<dbReference type="OrthoDB" id="9813820at2"/>
<comment type="caution">
    <text evidence="3">The sequence shown here is derived from an EMBL/GenBank/DDBJ whole genome shotgun (WGS) entry which is preliminary data.</text>
</comment>
<keyword evidence="5" id="KW-1185">Reference proteome</keyword>
<keyword evidence="4" id="KW-0413">Isomerase</keyword>
<feature type="domain" description="Thioredoxin" evidence="2">
    <location>
        <begin position="24"/>
        <end position="181"/>
    </location>
</feature>
<dbReference type="PROSITE" id="PS51352">
    <property type="entry name" value="THIOREDOXIN_2"/>
    <property type="match status" value="1"/>
</dbReference>
<feature type="chain" id="PRO_5023149508" evidence="1">
    <location>
        <begin position="21"/>
        <end position="185"/>
    </location>
</feature>
<dbReference type="InterPro" id="IPR013766">
    <property type="entry name" value="Thioredoxin_domain"/>
</dbReference>
<organism evidence="3 6">
    <name type="scientific">Myxococcus fulvus</name>
    <dbReference type="NCBI Taxonomy" id="33"/>
    <lineage>
        <taxon>Bacteria</taxon>
        <taxon>Pseudomonadati</taxon>
        <taxon>Myxococcota</taxon>
        <taxon>Myxococcia</taxon>
        <taxon>Myxococcales</taxon>
        <taxon>Cystobacterineae</taxon>
        <taxon>Myxococcaceae</taxon>
        <taxon>Myxococcus</taxon>
    </lineage>
</organism>
<dbReference type="EMBL" id="BJXR01000068">
    <property type="protein sequence ID" value="GEN12653.1"/>
    <property type="molecule type" value="Genomic_DNA"/>
</dbReference>
<evidence type="ECO:0000313" key="6">
    <source>
        <dbReference type="Proteomes" id="UP000321514"/>
    </source>
</evidence>
<dbReference type="SUPFAM" id="SSF52833">
    <property type="entry name" value="Thioredoxin-like"/>
    <property type="match status" value="1"/>
</dbReference>
<evidence type="ECO:0000313" key="5">
    <source>
        <dbReference type="Proteomes" id="UP000183760"/>
    </source>
</evidence>
<dbReference type="Proteomes" id="UP000183760">
    <property type="component" value="Unassembled WGS sequence"/>
</dbReference>
<dbReference type="RefSeq" id="WP_074957902.1">
    <property type="nucleotide sequence ID" value="NZ_BJXR01000068.1"/>
</dbReference>
<evidence type="ECO:0000313" key="3">
    <source>
        <dbReference type="EMBL" id="GEN12653.1"/>
    </source>
</evidence>
<dbReference type="InterPro" id="IPR050553">
    <property type="entry name" value="Thioredoxin_ResA/DsbE_sf"/>
</dbReference>
<proteinExistence type="predicted"/>
<dbReference type="PANTHER" id="PTHR42852:SF13">
    <property type="entry name" value="PROTEIN DIPZ"/>
    <property type="match status" value="1"/>
</dbReference>
<evidence type="ECO:0000259" key="2">
    <source>
        <dbReference type="PROSITE" id="PS51352"/>
    </source>
</evidence>
<dbReference type="GO" id="GO:0016491">
    <property type="term" value="F:oxidoreductase activity"/>
    <property type="evidence" value="ECO:0007669"/>
    <property type="project" value="InterPro"/>
</dbReference>
<dbReference type="Pfam" id="PF08534">
    <property type="entry name" value="Redoxin"/>
    <property type="match status" value="1"/>
</dbReference>
<dbReference type="Gene3D" id="3.40.30.10">
    <property type="entry name" value="Glutaredoxin"/>
    <property type="match status" value="1"/>
</dbReference>
<dbReference type="CDD" id="cd02966">
    <property type="entry name" value="TlpA_like_family"/>
    <property type="match status" value="1"/>
</dbReference>
<dbReference type="EMBL" id="FOIB01000011">
    <property type="protein sequence ID" value="SEU35843.1"/>
    <property type="molecule type" value="Genomic_DNA"/>
</dbReference>
<dbReference type="InterPro" id="IPR013740">
    <property type="entry name" value="Redoxin"/>
</dbReference>
<accession>A0A511TG64</accession>
<dbReference type="STRING" id="1334629.MFUL124B02_11895"/>
<dbReference type="InterPro" id="IPR036249">
    <property type="entry name" value="Thioredoxin-like_sf"/>
</dbReference>
<dbReference type="GO" id="GO:0016853">
    <property type="term" value="F:isomerase activity"/>
    <property type="evidence" value="ECO:0007669"/>
    <property type="project" value="UniProtKB-KW"/>
</dbReference>